<proteinExistence type="predicted"/>
<dbReference type="InterPro" id="IPR027417">
    <property type="entry name" value="P-loop_NTPase"/>
</dbReference>
<evidence type="ECO:0000256" key="1">
    <source>
        <dbReference type="SAM" id="MobiDB-lite"/>
    </source>
</evidence>
<accession>A0A160T554</accession>
<organism evidence="2 3">
    <name type="scientific">Candidatus Promineifilum breve</name>
    <dbReference type="NCBI Taxonomy" id="1806508"/>
    <lineage>
        <taxon>Bacteria</taxon>
        <taxon>Bacillati</taxon>
        <taxon>Chloroflexota</taxon>
        <taxon>Ardenticatenia</taxon>
        <taxon>Candidatus Promineifilales</taxon>
        <taxon>Candidatus Promineifilaceae</taxon>
        <taxon>Candidatus Promineifilum</taxon>
    </lineage>
</organism>
<evidence type="ECO:0000313" key="2">
    <source>
        <dbReference type="EMBL" id="CUS04268.2"/>
    </source>
</evidence>
<protein>
    <recommendedName>
        <fullName evidence="4">MalT-like TPR region domain-containing protein</fullName>
    </recommendedName>
</protein>
<keyword evidence="3" id="KW-1185">Reference proteome</keyword>
<reference evidence="2" key="1">
    <citation type="submission" date="2016-01" db="EMBL/GenBank/DDBJ databases">
        <authorList>
            <person name="Mcilroy J.S."/>
            <person name="Karst M S."/>
            <person name="Albertsen M."/>
        </authorList>
    </citation>
    <scope>NUCLEOTIDE SEQUENCE</scope>
    <source>
        <strain evidence="2">Cfx-K</strain>
    </source>
</reference>
<evidence type="ECO:0008006" key="4">
    <source>
        <dbReference type="Google" id="ProtNLM"/>
    </source>
</evidence>
<dbReference type="SUPFAM" id="SSF52540">
    <property type="entry name" value="P-loop containing nucleoside triphosphate hydrolases"/>
    <property type="match status" value="1"/>
</dbReference>
<dbReference type="Proteomes" id="UP000215027">
    <property type="component" value="Chromosome I"/>
</dbReference>
<dbReference type="KEGG" id="pbf:CFX0092_A2390"/>
<feature type="region of interest" description="Disordered" evidence="1">
    <location>
        <begin position="99"/>
        <end position="123"/>
    </location>
</feature>
<dbReference type="AlphaFoldDB" id="A0A160T554"/>
<name>A0A160T554_9CHLR</name>
<sequence length="188" mass="20705">MTPLRTKLNRPRLRQNHTPRRTLVDRLNSGLRGDMTLVNAPAGYGKTSLAVEWAEQSPLPVAWLALDKSDDEVNIFLAYLIAAIRSLFPEACPTTLALTQGEPSASRPRWRGPLSARERPCPQRWSRWSGPGCFSTPSTTAASGSPITPCFATRCVSCWPKPTPRRRSPSCTCGPASGLTNTISWKMR</sequence>
<gene>
    <name evidence="2" type="ORF">CFX0092_A2390</name>
</gene>
<dbReference type="EMBL" id="LN890655">
    <property type="protein sequence ID" value="CUS04268.2"/>
    <property type="molecule type" value="Genomic_DNA"/>
</dbReference>
<evidence type="ECO:0000313" key="3">
    <source>
        <dbReference type="Proteomes" id="UP000215027"/>
    </source>
</evidence>